<sequence length="237" mass="26005">MRRATEDGTQKIQRMYAENPDGYYGGANLHLYKHVRDEWREVLDVGCSEGGLGALIRGKGIRVSGIEAYPDAANAARKKLDHVLSGDIASLDLPYEAGQFDCIVFGDVLEHLSDPSAVLRKVRPYLNASGAILASLPNLAHISVLGPLLAGSFSYEDRRLLDKTQRFFTIGEIVRMFVECGYAVTMVERVEVRMDAYAPLLADLVGVCAKHRIGGFLEREATAYQYVVLAVPIQASA</sequence>
<dbReference type="EMBL" id="JAGRPV010000001">
    <property type="protein sequence ID" value="MDI4643925.1"/>
    <property type="molecule type" value="Genomic_DNA"/>
</dbReference>
<proteinExistence type="predicted"/>
<accession>A0ABT6TB93</accession>
<dbReference type="Pfam" id="PF13489">
    <property type="entry name" value="Methyltransf_23"/>
    <property type="match status" value="1"/>
</dbReference>
<protein>
    <submittedName>
        <fullName evidence="1">Class I SAM-dependent methyltransferase</fullName>
        <ecNumber evidence="1">2.1.1.-</ecNumber>
    </submittedName>
</protein>
<evidence type="ECO:0000313" key="2">
    <source>
        <dbReference type="Proteomes" id="UP001161691"/>
    </source>
</evidence>
<dbReference type="SUPFAM" id="SSF53335">
    <property type="entry name" value="S-adenosyl-L-methionine-dependent methyltransferases"/>
    <property type="match status" value="1"/>
</dbReference>
<keyword evidence="2" id="KW-1185">Reference proteome</keyword>
<keyword evidence="1" id="KW-0808">Transferase</keyword>
<reference evidence="1" key="1">
    <citation type="submission" date="2023-04" db="EMBL/GenBank/DDBJ databases">
        <title>Comparative genomic analysis of Cohnella hashimotonis sp. nov., isolated from the International Space Station.</title>
        <authorList>
            <person name="Venkateswaran K."/>
            <person name="Simpson A."/>
        </authorList>
    </citation>
    <scope>NUCLEOTIDE SEQUENCE</scope>
    <source>
        <strain evidence="1">F6_2S_P_1</strain>
    </source>
</reference>
<dbReference type="EC" id="2.1.1.-" evidence="1"/>
<evidence type="ECO:0000313" key="1">
    <source>
        <dbReference type="EMBL" id="MDI4643925.1"/>
    </source>
</evidence>
<dbReference type="GO" id="GO:0032259">
    <property type="term" value="P:methylation"/>
    <property type="evidence" value="ECO:0007669"/>
    <property type="project" value="UniProtKB-KW"/>
</dbReference>
<dbReference type="RefSeq" id="WP_282906961.1">
    <property type="nucleotide sequence ID" value="NZ_JAGRPV010000001.1"/>
</dbReference>
<dbReference type="Gene3D" id="3.40.50.150">
    <property type="entry name" value="Vaccinia Virus protein VP39"/>
    <property type="match status" value="1"/>
</dbReference>
<dbReference type="Proteomes" id="UP001161691">
    <property type="component" value="Unassembled WGS sequence"/>
</dbReference>
<organism evidence="1 2">
    <name type="scientific">Cohnella hashimotonis</name>
    <dbReference type="NCBI Taxonomy" id="2826895"/>
    <lineage>
        <taxon>Bacteria</taxon>
        <taxon>Bacillati</taxon>
        <taxon>Bacillota</taxon>
        <taxon>Bacilli</taxon>
        <taxon>Bacillales</taxon>
        <taxon>Paenibacillaceae</taxon>
        <taxon>Cohnella</taxon>
    </lineage>
</organism>
<gene>
    <name evidence="1" type="ORF">KB449_03095</name>
</gene>
<keyword evidence="1" id="KW-0489">Methyltransferase</keyword>
<dbReference type="GO" id="GO:0008168">
    <property type="term" value="F:methyltransferase activity"/>
    <property type="evidence" value="ECO:0007669"/>
    <property type="project" value="UniProtKB-KW"/>
</dbReference>
<dbReference type="PANTHER" id="PTHR43861">
    <property type="entry name" value="TRANS-ACONITATE 2-METHYLTRANSFERASE-RELATED"/>
    <property type="match status" value="1"/>
</dbReference>
<comment type="caution">
    <text evidence="1">The sequence shown here is derived from an EMBL/GenBank/DDBJ whole genome shotgun (WGS) entry which is preliminary data.</text>
</comment>
<dbReference type="InterPro" id="IPR029063">
    <property type="entry name" value="SAM-dependent_MTases_sf"/>
</dbReference>
<name>A0ABT6TB93_9BACL</name>
<dbReference type="CDD" id="cd02440">
    <property type="entry name" value="AdoMet_MTases"/>
    <property type="match status" value="1"/>
</dbReference>